<evidence type="ECO:0000313" key="2">
    <source>
        <dbReference type="EMBL" id="RMI39325.1"/>
    </source>
</evidence>
<dbReference type="InterPro" id="IPR028082">
    <property type="entry name" value="Peripla_BP_I"/>
</dbReference>
<reference evidence="2 3" key="1">
    <citation type="submission" date="2018-10" db="EMBL/GenBank/DDBJ databases">
        <title>Isolation, diversity and antifungal activity of actinobacteria from wheat.</title>
        <authorList>
            <person name="Han C."/>
        </authorList>
    </citation>
    <scope>NUCLEOTIDE SEQUENCE [LARGE SCALE GENOMIC DNA]</scope>
    <source>
        <strain evidence="2 3">NEAU-YY642</strain>
    </source>
</reference>
<dbReference type="EMBL" id="RFFJ01000075">
    <property type="protein sequence ID" value="RMI39325.1"/>
    <property type="molecule type" value="Genomic_DNA"/>
</dbReference>
<protein>
    <submittedName>
        <fullName evidence="2">Uncharacterized protein</fullName>
    </submittedName>
</protein>
<sequence>MPPSSKAPGHGGSSQADPSWEPPPRRGLWLLSALLGLVVLAAALLLVPDWLAERDCGGSELTDRGGECVGVSDGSPPFLPPEAGDALADRFREIQQLIQRENERVADEGGTAVKVGLLSTLTADERGPHSPTRVLHALEGAYTAQMRANHGRQLGDPTPQIQLLLANAGSRHDKWEPAVDRLVGMTDDDIPLVAVAGLSMSSDHSRAAAERLAEHGIPLVAASASADRLNAETVPGLVRVTASNTDFVTALAAYVHARDELDEAVLVHDTRAPDLHVTTLTDAFRAELATELGDNPDQPFQGTSIGESAAPALFRAAVQNVCVTEADMVLFAGRAADLDAFVESLHSRPCRGRPIAVLFAETGPVIDESESQRLADSHITVVQASAMDPAWSADGGANPEAPAGFADFYAAFEEHVPFEEDVPATLRDGYAVANHDALAVAVQAIRVTHAQAPDEPLTPSRVTDALFLLHLGNAVPAASGTLEFTVDRDGDPGGKPVPIIETPPGDERPALYTTPGA</sequence>
<evidence type="ECO:0000313" key="3">
    <source>
        <dbReference type="Proteomes" id="UP000278673"/>
    </source>
</evidence>
<dbReference type="AlphaFoldDB" id="A0A3M2LTF9"/>
<evidence type="ECO:0000256" key="1">
    <source>
        <dbReference type="SAM" id="MobiDB-lite"/>
    </source>
</evidence>
<organism evidence="2 3">
    <name type="scientific">Streptomyces triticirhizae</name>
    <dbReference type="NCBI Taxonomy" id="2483353"/>
    <lineage>
        <taxon>Bacteria</taxon>
        <taxon>Bacillati</taxon>
        <taxon>Actinomycetota</taxon>
        <taxon>Actinomycetes</taxon>
        <taxon>Kitasatosporales</taxon>
        <taxon>Streptomycetaceae</taxon>
        <taxon>Streptomyces</taxon>
    </lineage>
</organism>
<feature type="region of interest" description="Disordered" evidence="1">
    <location>
        <begin position="1"/>
        <end position="22"/>
    </location>
</feature>
<dbReference type="Proteomes" id="UP000278673">
    <property type="component" value="Unassembled WGS sequence"/>
</dbReference>
<feature type="region of interest" description="Disordered" evidence="1">
    <location>
        <begin position="487"/>
        <end position="517"/>
    </location>
</feature>
<keyword evidence="3" id="KW-1185">Reference proteome</keyword>
<comment type="caution">
    <text evidence="2">The sequence shown here is derived from an EMBL/GenBank/DDBJ whole genome shotgun (WGS) entry which is preliminary data.</text>
</comment>
<dbReference type="Gene3D" id="3.40.50.2300">
    <property type="match status" value="2"/>
</dbReference>
<dbReference type="InterPro" id="IPR051010">
    <property type="entry name" value="BCAA_transport"/>
</dbReference>
<gene>
    <name evidence="2" type="ORF">EBN88_15075</name>
</gene>
<name>A0A3M2LTF9_9ACTN</name>
<accession>A0A3M2LTF9</accession>
<dbReference type="SUPFAM" id="SSF53822">
    <property type="entry name" value="Periplasmic binding protein-like I"/>
    <property type="match status" value="1"/>
</dbReference>
<dbReference type="PANTHER" id="PTHR30483">
    <property type="entry name" value="LEUCINE-SPECIFIC-BINDING PROTEIN"/>
    <property type="match status" value="1"/>
</dbReference>
<proteinExistence type="predicted"/>
<dbReference type="RefSeq" id="WP_122184394.1">
    <property type="nucleotide sequence ID" value="NZ_RFFJ01000075.1"/>
</dbReference>
<dbReference type="PANTHER" id="PTHR30483:SF6">
    <property type="entry name" value="PERIPLASMIC BINDING PROTEIN OF ABC TRANSPORTER FOR NATURAL AMINO ACIDS"/>
    <property type="match status" value="1"/>
</dbReference>